<name>A0A3M7QL80_BRAPC</name>
<dbReference type="OrthoDB" id="10196824at2759"/>
<sequence>MTWSILFINPPEYVLDFIKGGINICNQNQSLIFFCIMLILNLSLVNTENICTQIDEIDWSGFKNFSSIDEKWMFVNEKLIKIIENTAPFRWYDDDLICLKHSRDISYKKLKLSGNEDDKLKQFKLLNDEKLIHFFQDKTLNDFKNAKKFWQFYLPLICMKSDKNSNTPLICIKNENEVINDKLNMCEIFNKYFTSIRSSSELTNNDSKSFIQDQFSKLGLMKAANFRFRFTNRHEIEKLLSEISTSRGISSCGIPIKIRKGSSAKLHTILLGVTIDNKLTFLQHINSKII</sequence>
<dbReference type="AlphaFoldDB" id="A0A3M7QL80"/>
<organism evidence="1 2">
    <name type="scientific">Brachionus plicatilis</name>
    <name type="common">Marine rotifer</name>
    <name type="synonym">Brachionus muelleri</name>
    <dbReference type="NCBI Taxonomy" id="10195"/>
    <lineage>
        <taxon>Eukaryota</taxon>
        <taxon>Metazoa</taxon>
        <taxon>Spiralia</taxon>
        <taxon>Gnathifera</taxon>
        <taxon>Rotifera</taxon>
        <taxon>Eurotatoria</taxon>
        <taxon>Monogononta</taxon>
        <taxon>Pseudotrocha</taxon>
        <taxon>Ploima</taxon>
        <taxon>Brachionidae</taxon>
        <taxon>Brachionus</taxon>
    </lineage>
</organism>
<evidence type="ECO:0000313" key="2">
    <source>
        <dbReference type="Proteomes" id="UP000276133"/>
    </source>
</evidence>
<keyword evidence="2" id="KW-1185">Reference proteome</keyword>
<gene>
    <name evidence="1" type="ORF">BpHYR1_035129</name>
</gene>
<reference evidence="1 2" key="1">
    <citation type="journal article" date="2018" name="Sci. Rep.">
        <title>Genomic signatures of local adaptation to the degree of environmental predictability in rotifers.</title>
        <authorList>
            <person name="Franch-Gras L."/>
            <person name="Hahn C."/>
            <person name="Garcia-Roger E.M."/>
            <person name="Carmona M.J."/>
            <person name="Serra M."/>
            <person name="Gomez A."/>
        </authorList>
    </citation>
    <scope>NUCLEOTIDE SEQUENCE [LARGE SCALE GENOMIC DNA]</scope>
    <source>
        <strain evidence="1">HYR1</strain>
    </source>
</reference>
<comment type="caution">
    <text evidence="1">The sequence shown here is derived from an EMBL/GenBank/DDBJ whole genome shotgun (WGS) entry which is preliminary data.</text>
</comment>
<accession>A0A3M7QL80</accession>
<evidence type="ECO:0000313" key="1">
    <source>
        <dbReference type="EMBL" id="RNA12023.1"/>
    </source>
</evidence>
<dbReference type="EMBL" id="REGN01005786">
    <property type="protein sequence ID" value="RNA12023.1"/>
    <property type="molecule type" value="Genomic_DNA"/>
</dbReference>
<dbReference type="Proteomes" id="UP000276133">
    <property type="component" value="Unassembled WGS sequence"/>
</dbReference>
<proteinExistence type="predicted"/>
<protein>
    <submittedName>
        <fullName evidence="1">Uncharacterized protein</fullName>
    </submittedName>
</protein>